<protein>
    <submittedName>
        <fullName evidence="12">ABC transporter G family member 28</fullName>
    </submittedName>
</protein>
<keyword evidence="3 9" id="KW-0812">Transmembrane</keyword>
<evidence type="ECO:0000256" key="9">
    <source>
        <dbReference type="SAM" id="Phobius"/>
    </source>
</evidence>
<dbReference type="Pfam" id="PF19055">
    <property type="entry name" value="ABC2_membrane_7"/>
    <property type="match status" value="1"/>
</dbReference>
<dbReference type="InterPro" id="IPR043926">
    <property type="entry name" value="ABCG_dom"/>
</dbReference>
<feature type="signal peptide" evidence="10">
    <location>
        <begin position="1"/>
        <end position="25"/>
    </location>
</feature>
<dbReference type="PROSITE" id="PS00211">
    <property type="entry name" value="ABC_TRANSPORTER_1"/>
    <property type="match status" value="1"/>
</dbReference>
<feature type="compositionally biased region" description="Basic and acidic residues" evidence="8">
    <location>
        <begin position="325"/>
        <end position="359"/>
    </location>
</feature>
<feature type="transmembrane region" description="Helical" evidence="9">
    <location>
        <begin position="294"/>
        <end position="316"/>
    </location>
</feature>
<dbReference type="SUPFAM" id="SSF52540">
    <property type="entry name" value="P-loop containing nucleoside triphosphate hydrolases"/>
    <property type="match status" value="1"/>
</dbReference>
<keyword evidence="6 9" id="KW-1133">Transmembrane helix</keyword>
<dbReference type="EMBL" id="JACGWN010000002">
    <property type="protein sequence ID" value="KAL0460169.1"/>
    <property type="molecule type" value="Genomic_DNA"/>
</dbReference>
<organism evidence="12">
    <name type="scientific">Sesamum latifolium</name>
    <dbReference type="NCBI Taxonomy" id="2727402"/>
    <lineage>
        <taxon>Eukaryota</taxon>
        <taxon>Viridiplantae</taxon>
        <taxon>Streptophyta</taxon>
        <taxon>Embryophyta</taxon>
        <taxon>Tracheophyta</taxon>
        <taxon>Spermatophyta</taxon>
        <taxon>Magnoliopsida</taxon>
        <taxon>eudicotyledons</taxon>
        <taxon>Gunneridae</taxon>
        <taxon>Pentapetalae</taxon>
        <taxon>asterids</taxon>
        <taxon>lamiids</taxon>
        <taxon>Lamiales</taxon>
        <taxon>Pedaliaceae</taxon>
        <taxon>Sesamum</taxon>
    </lineage>
</organism>
<dbReference type="PANTHER" id="PTHR48041">
    <property type="entry name" value="ABC TRANSPORTER G FAMILY MEMBER 28"/>
    <property type="match status" value="1"/>
</dbReference>
<reference evidence="12" key="2">
    <citation type="journal article" date="2024" name="Plant">
        <title>Genomic evolution and insights into agronomic trait innovations of Sesamum species.</title>
        <authorList>
            <person name="Miao H."/>
            <person name="Wang L."/>
            <person name="Qu L."/>
            <person name="Liu H."/>
            <person name="Sun Y."/>
            <person name="Le M."/>
            <person name="Wang Q."/>
            <person name="Wei S."/>
            <person name="Zheng Y."/>
            <person name="Lin W."/>
            <person name="Duan Y."/>
            <person name="Cao H."/>
            <person name="Xiong S."/>
            <person name="Wang X."/>
            <person name="Wei L."/>
            <person name="Li C."/>
            <person name="Ma Q."/>
            <person name="Ju M."/>
            <person name="Zhao R."/>
            <person name="Li G."/>
            <person name="Mu C."/>
            <person name="Tian Q."/>
            <person name="Mei H."/>
            <person name="Zhang T."/>
            <person name="Gao T."/>
            <person name="Zhang H."/>
        </authorList>
    </citation>
    <scope>NUCLEOTIDE SEQUENCE</scope>
    <source>
        <strain evidence="12">KEN1</strain>
    </source>
</reference>
<keyword evidence="2" id="KW-0813">Transport</keyword>
<dbReference type="GO" id="GO:0140359">
    <property type="term" value="F:ABC-type transporter activity"/>
    <property type="evidence" value="ECO:0007669"/>
    <property type="project" value="InterPro"/>
</dbReference>
<evidence type="ECO:0000256" key="7">
    <source>
        <dbReference type="ARBA" id="ARBA00023136"/>
    </source>
</evidence>
<dbReference type="GO" id="GO:0016020">
    <property type="term" value="C:membrane"/>
    <property type="evidence" value="ECO:0007669"/>
    <property type="project" value="UniProtKB-SubCell"/>
</dbReference>
<dbReference type="PROSITE" id="PS50893">
    <property type="entry name" value="ABC_TRANSPORTER_2"/>
    <property type="match status" value="1"/>
</dbReference>
<feature type="transmembrane region" description="Helical" evidence="9">
    <location>
        <begin position="879"/>
        <end position="898"/>
    </location>
</feature>
<keyword evidence="5" id="KW-0067">ATP-binding</keyword>
<feature type="domain" description="ABC transporter" evidence="11">
    <location>
        <begin position="500"/>
        <end position="715"/>
    </location>
</feature>
<dbReference type="InterPro" id="IPR017871">
    <property type="entry name" value="ABC_transporter-like_CS"/>
</dbReference>
<dbReference type="Gene3D" id="3.40.50.300">
    <property type="entry name" value="P-loop containing nucleotide triphosphate hydrolases"/>
    <property type="match status" value="2"/>
</dbReference>
<feature type="transmembrane region" description="Helical" evidence="9">
    <location>
        <begin position="1054"/>
        <end position="1075"/>
    </location>
</feature>
<dbReference type="InterPro" id="IPR050352">
    <property type="entry name" value="ABCG_transporters"/>
</dbReference>
<evidence type="ECO:0000256" key="10">
    <source>
        <dbReference type="SAM" id="SignalP"/>
    </source>
</evidence>
<feature type="transmembrane region" description="Helical" evidence="9">
    <location>
        <begin position="955"/>
        <end position="976"/>
    </location>
</feature>
<keyword evidence="4" id="KW-0547">Nucleotide-binding</keyword>
<dbReference type="GO" id="GO:0016887">
    <property type="term" value="F:ATP hydrolysis activity"/>
    <property type="evidence" value="ECO:0007669"/>
    <property type="project" value="InterPro"/>
</dbReference>
<dbReference type="InterPro" id="IPR027417">
    <property type="entry name" value="P-loop_NTPase"/>
</dbReference>
<evidence type="ECO:0000256" key="1">
    <source>
        <dbReference type="ARBA" id="ARBA00004141"/>
    </source>
</evidence>
<dbReference type="AlphaFoldDB" id="A0AAW2Y383"/>
<dbReference type="InterPro" id="IPR003593">
    <property type="entry name" value="AAA+_ATPase"/>
</dbReference>
<evidence type="ECO:0000256" key="6">
    <source>
        <dbReference type="ARBA" id="ARBA00022989"/>
    </source>
</evidence>
<keyword evidence="10" id="KW-0732">Signal</keyword>
<dbReference type="SMART" id="SM00382">
    <property type="entry name" value="AAA"/>
    <property type="match status" value="1"/>
</dbReference>
<evidence type="ECO:0000313" key="12">
    <source>
        <dbReference type="EMBL" id="KAL0460169.1"/>
    </source>
</evidence>
<name>A0AAW2Y383_9LAMI</name>
<feature type="region of interest" description="Disordered" evidence="8">
    <location>
        <begin position="325"/>
        <end position="412"/>
    </location>
</feature>
<dbReference type="CDD" id="cd03213">
    <property type="entry name" value="ABCG_EPDR"/>
    <property type="match status" value="1"/>
</dbReference>
<proteinExistence type="predicted"/>
<feature type="chain" id="PRO_5043498178" evidence="10">
    <location>
        <begin position="26"/>
        <end position="1078"/>
    </location>
</feature>
<comment type="caution">
    <text evidence="12">The sequence shown here is derived from an EMBL/GenBank/DDBJ whole genome shotgun (WGS) entry which is preliminary data.</text>
</comment>
<evidence type="ECO:0000256" key="3">
    <source>
        <dbReference type="ARBA" id="ARBA00022692"/>
    </source>
</evidence>
<evidence type="ECO:0000256" key="5">
    <source>
        <dbReference type="ARBA" id="ARBA00022840"/>
    </source>
</evidence>
<keyword evidence="7 9" id="KW-0472">Membrane</keyword>
<evidence type="ECO:0000256" key="8">
    <source>
        <dbReference type="SAM" id="MobiDB-lite"/>
    </source>
</evidence>
<dbReference type="PANTHER" id="PTHR48041:SF124">
    <property type="entry name" value="ABC TRANSPORTER G FAMILY MEMBER 28-LIKE"/>
    <property type="match status" value="1"/>
</dbReference>
<evidence type="ECO:0000256" key="4">
    <source>
        <dbReference type="ARBA" id="ARBA00022741"/>
    </source>
</evidence>
<dbReference type="Pfam" id="PF00005">
    <property type="entry name" value="ABC_tran"/>
    <property type="match status" value="1"/>
</dbReference>
<reference evidence="12" key="1">
    <citation type="submission" date="2020-06" db="EMBL/GenBank/DDBJ databases">
        <authorList>
            <person name="Li T."/>
            <person name="Hu X."/>
            <person name="Zhang T."/>
            <person name="Song X."/>
            <person name="Zhang H."/>
            <person name="Dai N."/>
            <person name="Sheng W."/>
            <person name="Hou X."/>
            <person name="Wei L."/>
        </authorList>
    </citation>
    <scope>NUCLEOTIDE SEQUENCE</scope>
    <source>
        <strain evidence="12">KEN1</strain>
        <tissue evidence="12">Leaf</tissue>
    </source>
</reference>
<accession>A0AAW2Y383</accession>
<dbReference type="InterPro" id="IPR003439">
    <property type="entry name" value="ABC_transporter-like_ATP-bd"/>
</dbReference>
<feature type="transmembrane region" description="Helical" evidence="9">
    <location>
        <begin position="850"/>
        <end position="867"/>
    </location>
</feature>
<evidence type="ECO:0000259" key="11">
    <source>
        <dbReference type="PROSITE" id="PS50893"/>
    </source>
</evidence>
<comment type="subcellular location">
    <subcellularLocation>
        <location evidence="1">Membrane</location>
        <topology evidence="1">Multi-pass membrane protein</topology>
    </subcellularLocation>
</comment>
<sequence>MVRMKLLPATITFIFLLGASSVSHAAAPGEGTPGTPVNPAAMELLSQALFSRFSNFSSYFGPEISKVLGFCINDIDAEWNAAFNFSKNTDFLGVCLQSNQDAMQRLCTAAEAKFYGASLLTNAAGGSAQTKNFLKPNKNCNLSSWPSGCEPGWACSAGPDKKVDLKDDKEMPQRDLDCRPCCAGFFCPRGLTCMIPCPLGSYCPQAKLNSSTGVCDPYRYQLPPGQPNHTCGGADVWSDFTSGPELFCSAGTYCPTTTQKLPCTKGHYCRAGSTVQTSCYQLATCEPQAANQNITAYGILFFAGITLVLVIIYNCSGQVLSTREKRQAKSREAAARSARETFQAREKWKAAKEVAKKGATELQSQLSRTFSRKKSVAPDQPRGTGQPKPGSDAALPPAPPAPPDSKGKKNKENNLTKMMRDIEDNPDNDDGFDIQIGDKNLKKHAAKAKQLHTRSQIFKYAYGQIEKEKALQEQNNNLTFSGVISMATDLEFISRRPIEVFFQDLTLTLRGKNKHLLRCVTGKLVPGHVSAVMGPSGAGKTTFLSALTGKATGCTITGSILINGNNEPMQSYKKIIGYVPQDDIVHGNLTVEENLWFSARCRDSLVGTVEQRGISGGQRKRVNVGLEMVMEPSLLILDEPTSGLDSSSSLLLLRALRREALEGVNICMVVHQPSYTLFKMFDDLILLAKGGLTVYHGSVKKVEEYFAGIGITVPERVNPPDYFIDILEGIVKPPAGAAVKFNELPLRWMLHNGYAVPPDMLDSAGMASPAPTGSTPGASPASKAVEEISFVGDLWQDVKFAVGQKADQILHNFTKSADLSERQTPSILQQYKYFLGRVGKQRLREARIQAVDYLILLLAGICLGTLAKVSDETFGSTGYMYTVIAVSLLSKIAALRSFSLDKLHYWRESASGMSSLAYFLAKDTIDHFNTIVKPAVYLSMFYFFNNPRSSILENYLVLLCLVYCVTGIAYILAIYFQPAPAQLWSVLLPVVLTLVANQEGDSFITKVADFCYTKWALEAFLLSNAERYSGVWLIQRCGALKQRGYDQKHYYPCVAYLVATGIVSRAFAFFCLVTFQKK</sequence>
<evidence type="ECO:0000256" key="2">
    <source>
        <dbReference type="ARBA" id="ARBA00022448"/>
    </source>
</evidence>
<gene>
    <name evidence="12" type="ORF">Slati_0644100</name>
</gene>
<dbReference type="GO" id="GO:0005524">
    <property type="term" value="F:ATP binding"/>
    <property type="evidence" value="ECO:0007669"/>
    <property type="project" value="UniProtKB-KW"/>
</dbReference>